<evidence type="ECO:0000256" key="8">
    <source>
        <dbReference type="ARBA" id="ARBA00023002"/>
    </source>
</evidence>
<evidence type="ECO:0000256" key="9">
    <source>
        <dbReference type="ARBA" id="ARBA00023136"/>
    </source>
</evidence>
<comment type="similarity">
    <text evidence="3 11">Belongs to the dihydroorotate dehydrogenase family. Type 2 subfamily.</text>
</comment>
<evidence type="ECO:0000256" key="4">
    <source>
        <dbReference type="ARBA" id="ARBA00012791"/>
    </source>
</evidence>
<proteinExistence type="inferred from homology"/>
<dbReference type="InterPro" id="IPR001295">
    <property type="entry name" value="Dihydroorotate_DH_CS"/>
</dbReference>
<evidence type="ECO:0000256" key="1">
    <source>
        <dbReference type="ARBA" id="ARBA00004370"/>
    </source>
</evidence>
<feature type="region of interest" description="Disordered" evidence="12">
    <location>
        <begin position="312"/>
        <end position="331"/>
    </location>
</feature>
<gene>
    <name evidence="14" type="ORF">TeGR_g13936</name>
</gene>
<comment type="caution">
    <text evidence="14">The sequence shown here is derived from an EMBL/GenBank/DDBJ whole genome shotgun (WGS) entry which is preliminary data.</text>
</comment>
<evidence type="ECO:0000256" key="2">
    <source>
        <dbReference type="ARBA" id="ARBA00005161"/>
    </source>
</evidence>
<dbReference type="PANTHER" id="PTHR48109">
    <property type="entry name" value="DIHYDROOROTATE DEHYDROGENASE (QUINONE), MITOCHONDRIAL-RELATED"/>
    <property type="match status" value="1"/>
</dbReference>
<keyword evidence="11" id="KW-0999">Mitochondrion inner membrane</keyword>
<feature type="compositionally biased region" description="Polar residues" evidence="12">
    <location>
        <begin position="312"/>
        <end position="322"/>
    </location>
</feature>
<reference evidence="14 15" key="1">
    <citation type="journal article" date="2023" name="Commun. Biol.">
        <title>Genome analysis of Parmales, the sister group of diatoms, reveals the evolutionary specialization of diatoms from phago-mixotrophs to photoautotrophs.</title>
        <authorList>
            <person name="Ban H."/>
            <person name="Sato S."/>
            <person name="Yoshikawa S."/>
            <person name="Yamada K."/>
            <person name="Nakamura Y."/>
            <person name="Ichinomiya M."/>
            <person name="Sato N."/>
            <person name="Blanc-Mathieu R."/>
            <person name="Endo H."/>
            <person name="Kuwata A."/>
            <person name="Ogata H."/>
        </authorList>
    </citation>
    <scope>NUCLEOTIDE SEQUENCE [LARGE SCALE GENOMIC DNA]</scope>
</reference>
<dbReference type="InterPro" id="IPR050074">
    <property type="entry name" value="DHO_dehydrogenase"/>
</dbReference>
<keyword evidence="11" id="KW-0496">Mitochondrion</keyword>
<dbReference type="EMBL" id="BRYB01006539">
    <property type="protein sequence ID" value="GMI51312.1"/>
    <property type="molecule type" value="Genomic_DNA"/>
</dbReference>
<feature type="domain" description="Dihydroorotate dehydrogenase catalytic" evidence="13">
    <location>
        <begin position="103"/>
        <end position="402"/>
    </location>
</feature>
<dbReference type="InterPro" id="IPR013785">
    <property type="entry name" value="Aldolase_TIM"/>
</dbReference>
<protein>
    <recommendedName>
        <fullName evidence="5 11">Dihydroorotate dehydrogenase (quinone), mitochondrial</fullName>
        <shortName evidence="11">DHOdehase</shortName>
        <ecNumber evidence="4 11">1.3.5.2</ecNumber>
    </recommendedName>
</protein>
<dbReference type="InterPro" id="IPR005720">
    <property type="entry name" value="Dihydroorotate_DH_cat"/>
</dbReference>
<dbReference type="NCBIfam" id="NF003652">
    <property type="entry name" value="PRK05286.2-5"/>
    <property type="match status" value="1"/>
</dbReference>
<dbReference type="Gene3D" id="3.20.20.70">
    <property type="entry name" value="Aldolase class I"/>
    <property type="match status" value="1"/>
</dbReference>
<evidence type="ECO:0000313" key="15">
    <source>
        <dbReference type="Proteomes" id="UP001165060"/>
    </source>
</evidence>
<name>A0ABQ6N9V8_9STRA</name>
<evidence type="ECO:0000256" key="5">
    <source>
        <dbReference type="ARBA" id="ARBA00017599"/>
    </source>
</evidence>
<keyword evidence="9" id="KW-0472">Membrane</keyword>
<dbReference type="Pfam" id="PF01180">
    <property type="entry name" value="DHO_dh"/>
    <property type="match status" value="1"/>
</dbReference>
<evidence type="ECO:0000256" key="6">
    <source>
        <dbReference type="ARBA" id="ARBA00022630"/>
    </source>
</evidence>
<dbReference type="PROSITE" id="PS00912">
    <property type="entry name" value="DHODEHASE_2"/>
    <property type="match status" value="1"/>
</dbReference>
<dbReference type="CDD" id="cd04738">
    <property type="entry name" value="DHOD_2_like"/>
    <property type="match status" value="1"/>
</dbReference>
<evidence type="ECO:0000256" key="7">
    <source>
        <dbReference type="ARBA" id="ARBA00022643"/>
    </source>
</evidence>
<keyword evidence="15" id="KW-1185">Reference proteome</keyword>
<keyword evidence="8 11" id="KW-0560">Oxidoreductase</keyword>
<organism evidence="14 15">
    <name type="scientific">Tetraparma gracilis</name>
    <dbReference type="NCBI Taxonomy" id="2962635"/>
    <lineage>
        <taxon>Eukaryota</taxon>
        <taxon>Sar</taxon>
        <taxon>Stramenopiles</taxon>
        <taxon>Ochrophyta</taxon>
        <taxon>Bolidophyceae</taxon>
        <taxon>Parmales</taxon>
        <taxon>Triparmaceae</taxon>
        <taxon>Tetraparma</taxon>
    </lineage>
</organism>
<evidence type="ECO:0000256" key="12">
    <source>
        <dbReference type="SAM" id="MobiDB-lite"/>
    </source>
</evidence>
<evidence type="ECO:0000259" key="13">
    <source>
        <dbReference type="Pfam" id="PF01180"/>
    </source>
</evidence>
<keyword evidence="6 11" id="KW-0285">Flavoprotein</keyword>
<evidence type="ECO:0000313" key="14">
    <source>
        <dbReference type="EMBL" id="GMI51312.1"/>
    </source>
</evidence>
<dbReference type="EC" id="1.3.5.2" evidence="4 11"/>
<dbReference type="NCBIfam" id="TIGR01036">
    <property type="entry name" value="pyrD_sub2"/>
    <property type="match status" value="1"/>
</dbReference>
<keyword evidence="7 11" id="KW-0288">FMN</keyword>
<comment type="pathway">
    <text evidence="2 11">Pyrimidine metabolism; UMP biosynthesis via de novo pathway; orotate from (S)-dihydroorotate (quinone route): step 1/1.</text>
</comment>
<dbReference type="NCBIfam" id="NF003645">
    <property type="entry name" value="PRK05286.1-2"/>
    <property type="match status" value="1"/>
</dbReference>
<evidence type="ECO:0000256" key="3">
    <source>
        <dbReference type="ARBA" id="ARBA00005359"/>
    </source>
</evidence>
<dbReference type="Proteomes" id="UP001165060">
    <property type="component" value="Unassembled WGS sequence"/>
</dbReference>
<dbReference type="PANTHER" id="PTHR48109:SF4">
    <property type="entry name" value="DIHYDROOROTATE DEHYDROGENASE (QUINONE), MITOCHONDRIAL"/>
    <property type="match status" value="1"/>
</dbReference>
<evidence type="ECO:0000256" key="10">
    <source>
        <dbReference type="ARBA" id="ARBA00048639"/>
    </source>
</evidence>
<dbReference type="InterPro" id="IPR005719">
    <property type="entry name" value="Dihydroorotate_DH_2"/>
</dbReference>
<evidence type="ECO:0000256" key="11">
    <source>
        <dbReference type="RuleBase" id="RU361255"/>
    </source>
</evidence>
<comment type="catalytic activity">
    <reaction evidence="10 11">
        <text>(S)-dihydroorotate + a quinone = orotate + a quinol</text>
        <dbReference type="Rhea" id="RHEA:30187"/>
        <dbReference type="ChEBI" id="CHEBI:24646"/>
        <dbReference type="ChEBI" id="CHEBI:30839"/>
        <dbReference type="ChEBI" id="CHEBI:30864"/>
        <dbReference type="ChEBI" id="CHEBI:132124"/>
        <dbReference type="EC" id="1.3.5.2"/>
    </reaction>
</comment>
<sequence length="419" mass="43577">MLPRALAASGASLGGVLLLPSLDPSLSGPSSLLRSSPLYHLLSDSVATPLVKALYDGEDAHNMAILALRRNLAPVAPSFGVSAERDALLSTSLRSPHRAQLVLRLRNCVCLAAGFDKDGKVPLELLQAGFGAVEVGSVTPEPQEGNAKPRVFRLEEDQGVINRYGFNSGGHAHSASLLSSFHSSRAAAVSSIAPAAPPLAHGALGVNLGKNKTSPDALEDYARGIERLGQLGDYIVVNVSSPNTPGLRGLQEKGALTELLTGCVAARDKHAPSKPLFVKIAPDLTGAEIGDIAGVIKKTKIDGVIVSNTTNSRPETLQSASKGETGGLSGAPLHPLSTAAVRAMYSHLRGSVPIVGAGGVSSGKDAYEKILAGAECVQLYSALTYQGLGMVERVKRELGELLERDGYKNVAEAVGKEKR</sequence>
<dbReference type="PROSITE" id="PS00911">
    <property type="entry name" value="DHODEHASE_1"/>
    <property type="match status" value="1"/>
</dbReference>
<comment type="cofactor">
    <cofactor evidence="11">
        <name>FMN</name>
        <dbReference type="ChEBI" id="CHEBI:58210"/>
    </cofactor>
    <text evidence="11">Binds 1 FMN per subunit.</text>
</comment>
<dbReference type="SUPFAM" id="SSF51395">
    <property type="entry name" value="FMN-linked oxidoreductases"/>
    <property type="match status" value="1"/>
</dbReference>
<accession>A0ABQ6N9V8</accession>
<comment type="subcellular location">
    <subcellularLocation>
        <location evidence="1">Membrane</location>
    </subcellularLocation>
    <subcellularLocation>
        <location evidence="11">Mitochondrion inner membrane</location>
        <topology evidence="11">Single-pass membrane protein</topology>
    </subcellularLocation>
</comment>